<feature type="transmembrane region" description="Helical" evidence="1">
    <location>
        <begin position="12"/>
        <end position="32"/>
    </location>
</feature>
<proteinExistence type="predicted"/>
<evidence type="ECO:0000313" key="4">
    <source>
        <dbReference type="Proteomes" id="UP000823674"/>
    </source>
</evidence>
<evidence type="ECO:0000259" key="2">
    <source>
        <dbReference type="Pfam" id="PF13456"/>
    </source>
</evidence>
<dbReference type="InterPro" id="IPR002156">
    <property type="entry name" value="RNaseH_domain"/>
</dbReference>
<keyword evidence="1" id="KW-1133">Transmembrane helix</keyword>
<accession>A0ABQ7KRS7</accession>
<evidence type="ECO:0000256" key="1">
    <source>
        <dbReference type="SAM" id="Phobius"/>
    </source>
</evidence>
<dbReference type="Pfam" id="PF13456">
    <property type="entry name" value="RVT_3"/>
    <property type="match status" value="1"/>
</dbReference>
<dbReference type="Proteomes" id="UP000823674">
    <property type="component" value="Chromosome A10"/>
</dbReference>
<dbReference type="EMBL" id="JADBGQ010000010">
    <property type="protein sequence ID" value="KAG5376210.1"/>
    <property type="molecule type" value="Genomic_DNA"/>
</dbReference>
<keyword evidence="4" id="KW-1185">Reference proteome</keyword>
<name>A0ABQ7KRS7_BRACM</name>
<reference evidence="3 4" key="1">
    <citation type="submission" date="2021-03" db="EMBL/GenBank/DDBJ databases">
        <authorList>
            <person name="King G.J."/>
            <person name="Bancroft I."/>
            <person name="Baten A."/>
            <person name="Bloomfield J."/>
            <person name="Borpatragohain P."/>
            <person name="He Z."/>
            <person name="Irish N."/>
            <person name="Irwin J."/>
            <person name="Liu K."/>
            <person name="Mauleon R.P."/>
            <person name="Moore J."/>
            <person name="Morris R."/>
            <person name="Ostergaard L."/>
            <person name="Wang B."/>
            <person name="Wells R."/>
        </authorList>
    </citation>
    <scope>NUCLEOTIDE SEQUENCE [LARGE SCALE GENOMIC DNA]</scope>
    <source>
        <strain evidence="3">R-o-18</strain>
        <tissue evidence="3">Leaf</tissue>
    </source>
</reference>
<keyword evidence="1" id="KW-0812">Transmembrane</keyword>
<comment type="caution">
    <text evidence="3">The sequence shown here is derived from an EMBL/GenBank/DDBJ whole genome shotgun (WGS) entry which is preliminary data.</text>
</comment>
<feature type="domain" description="RNase H type-1" evidence="2">
    <location>
        <begin position="17"/>
        <end position="96"/>
    </location>
</feature>
<sequence length="97" mass="10997">MRCGIPQWDWRGSVGLLMIMFTAPFVSSRLMAEFLAVRAAITSALFRGLDSILVLSDLQVLIKTTNKKEMNLEIFGVLRDIYSVFSTFKSIAFKFIL</sequence>
<evidence type="ECO:0000313" key="3">
    <source>
        <dbReference type="EMBL" id="KAG5376210.1"/>
    </source>
</evidence>
<organism evidence="3 4">
    <name type="scientific">Brassica rapa subsp. trilocularis</name>
    <dbReference type="NCBI Taxonomy" id="1813537"/>
    <lineage>
        <taxon>Eukaryota</taxon>
        <taxon>Viridiplantae</taxon>
        <taxon>Streptophyta</taxon>
        <taxon>Embryophyta</taxon>
        <taxon>Tracheophyta</taxon>
        <taxon>Spermatophyta</taxon>
        <taxon>Magnoliopsida</taxon>
        <taxon>eudicotyledons</taxon>
        <taxon>Gunneridae</taxon>
        <taxon>Pentapetalae</taxon>
        <taxon>rosids</taxon>
        <taxon>malvids</taxon>
        <taxon>Brassicales</taxon>
        <taxon>Brassicaceae</taxon>
        <taxon>Brassiceae</taxon>
        <taxon>Brassica</taxon>
    </lineage>
</organism>
<keyword evidence="1" id="KW-0472">Membrane</keyword>
<gene>
    <name evidence="3" type="primary">A10p021110.1_BraROA</name>
    <name evidence="3" type="ORF">IGI04_040806</name>
</gene>
<protein>
    <recommendedName>
        <fullName evidence="2">RNase H type-1 domain-containing protein</fullName>
    </recommendedName>
</protein>